<dbReference type="Proteomes" id="UP001596138">
    <property type="component" value="Unassembled WGS sequence"/>
</dbReference>
<keyword evidence="1" id="KW-0472">Membrane</keyword>
<reference evidence="3" key="1">
    <citation type="journal article" date="2019" name="Int. J. Syst. Evol. Microbiol.">
        <title>The Global Catalogue of Microorganisms (GCM) 10K type strain sequencing project: providing services to taxonomists for standard genome sequencing and annotation.</title>
        <authorList>
            <consortium name="The Broad Institute Genomics Platform"/>
            <consortium name="The Broad Institute Genome Sequencing Center for Infectious Disease"/>
            <person name="Wu L."/>
            <person name="Ma J."/>
        </authorList>
    </citation>
    <scope>NUCLEOTIDE SEQUENCE [LARGE SCALE GENOMIC DNA]</scope>
    <source>
        <strain evidence="3">CGMCC 4.7317</strain>
    </source>
</reference>
<dbReference type="InterPro" id="IPR005325">
    <property type="entry name" value="DUF308_memb"/>
</dbReference>
<feature type="transmembrane region" description="Helical" evidence="1">
    <location>
        <begin position="157"/>
        <end position="178"/>
    </location>
</feature>
<feature type="transmembrane region" description="Helical" evidence="1">
    <location>
        <begin position="102"/>
        <end position="121"/>
    </location>
</feature>
<feature type="transmembrane region" description="Helical" evidence="1">
    <location>
        <begin position="21"/>
        <end position="41"/>
    </location>
</feature>
<protein>
    <submittedName>
        <fullName evidence="2">HdeD family acid-resistance protein</fullName>
    </submittedName>
</protein>
<feature type="transmembrane region" description="Helical" evidence="1">
    <location>
        <begin position="47"/>
        <end position="65"/>
    </location>
</feature>
<dbReference type="InterPro" id="IPR052712">
    <property type="entry name" value="Acid_resist_chaperone_HdeD"/>
</dbReference>
<dbReference type="PANTHER" id="PTHR34989">
    <property type="entry name" value="PROTEIN HDED"/>
    <property type="match status" value="1"/>
</dbReference>
<keyword evidence="3" id="KW-1185">Reference proteome</keyword>
<proteinExistence type="predicted"/>
<feature type="transmembrane region" description="Helical" evidence="1">
    <location>
        <begin position="133"/>
        <end position="151"/>
    </location>
</feature>
<feature type="transmembrane region" description="Helical" evidence="1">
    <location>
        <begin position="77"/>
        <end position="96"/>
    </location>
</feature>
<keyword evidence="1" id="KW-0812">Transmembrane</keyword>
<gene>
    <name evidence="2" type="ORF">ACFQGU_15200</name>
</gene>
<evidence type="ECO:0000313" key="2">
    <source>
        <dbReference type="EMBL" id="MFC6239225.1"/>
    </source>
</evidence>
<accession>A0ABW1T4J2</accession>
<dbReference type="PANTHER" id="PTHR34989:SF1">
    <property type="entry name" value="PROTEIN HDED"/>
    <property type="match status" value="1"/>
</dbReference>
<organism evidence="2 3">
    <name type="scientific">Longivirga aurantiaca</name>
    <dbReference type="NCBI Taxonomy" id="1837743"/>
    <lineage>
        <taxon>Bacteria</taxon>
        <taxon>Bacillati</taxon>
        <taxon>Actinomycetota</taxon>
        <taxon>Actinomycetes</taxon>
        <taxon>Sporichthyales</taxon>
        <taxon>Sporichthyaceae</taxon>
        <taxon>Longivirga</taxon>
    </lineage>
</organism>
<keyword evidence="1" id="KW-1133">Transmembrane helix</keyword>
<evidence type="ECO:0000313" key="3">
    <source>
        <dbReference type="Proteomes" id="UP001596138"/>
    </source>
</evidence>
<dbReference type="EMBL" id="JBHSTI010000008">
    <property type="protein sequence ID" value="MFC6239225.1"/>
    <property type="molecule type" value="Genomic_DNA"/>
</dbReference>
<sequence>MSATTETYDDKDILAALGRSWGLLLFLGVLTLLLGLGMVIFTKQSLVVLAVLFGVYLLISGIFQIVQSFSQKDHRALLAISGILSIVLAIFAFKSFLNSVTLLAIFIGIAWLFRGITELIVGLQSKGMEGRGWMITGGILGILGAIVIFVWPATIGVIVWITGIMLIVLGVSEIVGAFQVKKAAGV</sequence>
<dbReference type="Pfam" id="PF03729">
    <property type="entry name" value="DUF308"/>
    <property type="match status" value="2"/>
</dbReference>
<name>A0ABW1T4J2_9ACTN</name>
<dbReference type="RefSeq" id="WP_386768109.1">
    <property type="nucleotide sequence ID" value="NZ_JBHSTI010000008.1"/>
</dbReference>
<evidence type="ECO:0000256" key="1">
    <source>
        <dbReference type="SAM" id="Phobius"/>
    </source>
</evidence>
<comment type="caution">
    <text evidence="2">The sequence shown here is derived from an EMBL/GenBank/DDBJ whole genome shotgun (WGS) entry which is preliminary data.</text>
</comment>